<feature type="domain" description="ABC transporter" evidence="6">
    <location>
        <begin position="458"/>
        <end position="677"/>
    </location>
</feature>
<keyword evidence="1" id="KW-0677">Repeat</keyword>
<evidence type="ECO:0000256" key="1">
    <source>
        <dbReference type="ARBA" id="ARBA00022737"/>
    </source>
</evidence>
<evidence type="ECO:0000256" key="3">
    <source>
        <dbReference type="ARBA" id="ARBA00022840"/>
    </source>
</evidence>
<dbReference type="InterPro" id="IPR003593">
    <property type="entry name" value="AAA+_ATPase"/>
</dbReference>
<accession>A0AAD2CXF3</accession>
<dbReference type="InterPro" id="IPR050611">
    <property type="entry name" value="ABCF"/>
</dbReference>
<dbReference type="InterPro" id="IPR027417">
    <property type="entry name" value="P-loop_NTPase"/>
</dbReference>
<protein>
    <recommendedName>
        <fullName evidence="6">ABC transporter domain-containing protein</fullName>
    </recommendedName>
</protein>
<dbReference type="PROSITE" id="PS50893">
    <property type="entry name" value="ABC_TRANSPORTER_2"/>
    <property type="match status" value="2"/>
</dbReference>
<keyword evidence="3" id="KW-0067">ATP-binding</keyword>
<feature type="domain" description="ABC transporter" evidence="6">
    <location>
        <begin position="61"/>
        <end position="327"/>
    </location>
</feature>
<feature type="compositionally biased region" description="Gly residues" evidence="5">
    <location>
        <begin position="45"/>
        <end position="55"/>
    </location>
</feature>
<dbReference type="FunFam" id="3.40.50.300:FF:000011">
    <property type="entry name" value="Putative ABC transporter ATP-binding component"/>
    <property type="match status" value="1"/>
</dbReference>
<reference evidence="7" key="1">
    <citation type="submission" date="2023-08" db="EMBL/GenBank/DDBJ databases">
        <authorList>
            <person name="Audoor S."/>
            <person name="Bilcke G."/>
        </authorList>
    </citation>
    <scope>NUCLEOTIDE SEQUENCE</scope>
</reference>
<keyword evidence="8" id="KW-1185">Reference proteome</keyword>
<gene>
    <name evidence="7" type="ORF">CYCCA115_LOCUS10511</name>
</gene>
<dbReference type="PROSITE" id="PS00211">
    <property type="entry name" value="ABC_TRANSPORTER_1"/>
    <property type="match status" value="1"/>
</dbReference>
<name>A0AAD2CXF3_9STRA</name>
<evidence type="ECO:0000256" key="2">
    <source>
        <dbReference type="ARBA" id="ARBA00022741"/>
    </source>
</evidence>
<dbReference type="GO" id="GO:0005524">
    <property type="term" value="F:ATP binding"/>
    <property type="evidence" value="ECO:0007669"/>
    <property type="project" value="UniProtKB-KW"/>
</dbReference>
<dbReference type="InterPro" id="IPR003439">
    <property type="entry name" value="ABC_transporter-like_ATP-bd"/>
</dbReference>
<feature type="coiled-coil region" evidence="4">
    <location>
        <begin position="158"/>
        <end position="197"/>
    </location>
</feature>
<sequence>MPASSEITQAQQTSLDDTDCYASVWGEILAQQEQEDEPTHHKSGLWGGRGKGGRGLGRRTVQPKDVVLDNVRLQYLKGAPFLEGANIKLLHGHVYTLIGKNGCGKSSLLKRMDAQKIPGWSTSWTSIYIPPELHPSLLSKHPVEVISQYYNETNISASASTENRLEELSEQLDQLNVDEEQDKMETICEEMSMLEEQLQSDQSSVQHQAKEALHDFGIRDGDISRSCEELSLGQRKRVLLAVAWVCSFTNLLLLDEPTDNLDILGLIQLRRLIEMSPATVVLVSHDIDLINDVATDIIDVNMKKLFYYPGNYDSYRLMRDQQEMHDIQKSIKMEKKRGKLKTTLQHLKDKPVPKRGGAKKKARAVAAQRKKLNKHESLEKSLNASANIPLPRKGLTPTQRLKLSEILKVVPDKEVQFILPKVNCTWGEPLITALDVGHGYNLDSNNAGEEMVVVSDEKKADEIQIVKKAGFLFDYVALCIEEGSRYCILGKTACGKSTLLKILAKQLDPVEGAVYHASGVSIGYFDADLVDGILESVGVSTTALDYLTDKYHQKTEEFLRGHLASFGLSPTTQAKTPLCFLSGGEKCRFALATVMLESPQVLILDNPTSNLDVQSVQALIYGLKQWNGTVVMVSQDVFFVRSLEDVKCAVLIPEEGKLRRIDGGIDAYLKSFQLKLQ</sequence>
<dbReference type="InterPro" id="IPR017871">
    <property type="entry name" value="ABC_transporter-like_CS"/>
</dbReference>
<evidence type="ECO:0000259" key="6">
    <source>
        <dbReference type="PROSITE" id="PS50893"/>
    </source>
</evidence>
<evidence type="ECO:0000256" key="5">
    <source>
        <dbReference type="SAM" id="MobiDB-lite"/>
    </source>
</evidence>
<keyword evidence="2" id="KW-0547">Nucleotide-binding</keyword>
<evidence type="ECO:0000313" key="7">
    <source>
        <dbReference type="EMBL" id="CAJ1946367.1"/>
    </source>
</evidence>
<dbReference type="Pfam" id="PF12848">
    <property type="entry name" value="ABC_tran_Xtn"/>
    <property type="match status" value="1"/>
</dbReference>
<evidence type="ECO:0000313" key="8">
    <source>
        <dbReference type="Proteomes" id="UP001295423"/>
    </source>
</evidence>
<comment type="caution">
    <text evidence="7">The sequence shown here is derived from an EMBL/GenBank/DDBJ whole genome shotgun (WGS) entry which is preliminary data.</text>
</comment>
<dbReference type="SUPFAM" id="SSF52540">
    <property type="entry name" value="P-loop containing nucleoside triphosphate hydrolases"/>
    <property type="match status" value="2"/>
</dbReference>
<keyword evidence="4" id="KW-0175">Coiled coil</keyword>
<dbReference type="InterPro" id="IPR032781">
    <property type="entry name" value="ABC_tran_Xtn"/>
</dbReference>
<dbReference type="AlphaFoldDB" id="A0AAD2CXF3"/>
<dbReference type="SMART" id="SM00382">
    <property type="entry name" value="AAA"/>
    <property type="match status" value="2"/>
</dbReference>
<dbReference type="EMBL" id="CAKOGP040001668">
    <property type="protein sequence ID" value="CAJ1946367.1"/>
    <property type="molecule type" value="Genomic_DNA"/>
</dbReference>
<evidence type="ECO:0000256" key="4">
    <source>
        <dbReference type="SAM" id="Coils"/>
    </source>
</evidence>
<dbReference type="Pfam" id="PF00005">
    <property type="entry name" value="ABC_tran"/>
    <property type="match status" value="2"/>
</dbReference>
<dbReference type="Gene3D" id="3.40.50.300">
    <property type="entry name" value="P-loop containing nucleotide triphosphate hydrolases"/>
    <property type="match status" value="2"/>
</dbReference>
<dbReference type="Proteomes" id="UP001295423">
    <property type="component" value="Unassembled WGS sequence"/>
</dbReference>
<organism evidence="7 8">
    <name type="scientific">Cylindrotheca closterium</name>
    <dbReference type="NCBI Taxonomy" id="2856"/>
    <lineage>
        <taxon>Eukaryota</taxon>
        <taxon>Sar</taxon>
        <taxon>Stramenopiles</taxon>
        <taxon>Ochrophyta</taxon>
        <taxon>Bacillariophyta</taxon>
        <taxon>Bacillariophyceae</taxon>
        <taxon>Bacillariophycidae</taxon>
        <taxon>Bacillariales</taxon>
        <taxon>Bacillariaceae</taxon>
        <taxon>Cylindrotheca</taxon>
    </lineage>
</organism>
<proteinExistence type="predicted"/>
<dbReference type="GO" id="GO:0016887">
    <property type="term" value="F:ATP hydrolysis activity"/>
    <property type="evidence" value="ECO:0007669"/>
    <property type="project" value="InterPro"/>
</dbReference>
<dbReference type="PANTHER" id="PTHR19211:SF117">
    <property type="entry name" value="ATP-BINDING CASSETTE SUB-FAMILY F MEMBER 3"/>
    <property type="match status" value="1"/>
</dbReference>
<dbReference type="PANTHER" id="PTHR19211">
    <property type="entry name" value="ATP-BINDING TRANSPORT PROTEIN-RELATED"/>
    <property type="match status" value="1"/>
</dbReference>
<feature type="region of interest" description="Disordered" evidence="5">
    <location>
        <begin position="32"/>
        <end position="60"/>
    </location>
</feature>